<dbReference type="RefSeq" id="WP_013765521.1">
    <property type="nucleotide sequence ID" value="NC_015510.1"/>
</dbReference>
<evidence type="ECO:0000313" key="2">
    <source>
        <dbReference type="EMBL" id="AEE50978.1"/>
    </source>
</evidence>
<dbReference type="Proteomes" id="UP000008461">
    <property type="component" value="Chromosome"/>
</dbReference>
<evidence type="ECO:0008006" key="4">
    <source>
        <dbReference type="Google" id="ProtNLM"/>
    </source>
</evidence>
<dbReference type="STRING" id="760192.Halhy_3116"/>
<dbReference type="EMBL" id="CP002691">
    <property type="protein sequence ID" value="AEE50978.1"/>
    <property type="molecule type" value="Genomic_DNA"/>
</dbReference>
<reference key="2">
    <citation type="submission" date="2011-04" db="EMBL/GenBank/DDBJ databases">
        <title>Complete sequence of chromosome of Haliscomenobacter hydrossis DSM 1100.</title>
        <authorList>
            <consortium name="US DOE Joint Genome Institute (JGI-PGF)"/>
            <person name="Lucas S."/>
            <person name="Han J."/>
            <person name="Lapidus A."/>
            <person name="Bruce D."/>
            <person name="Goodwin L."/>
            <person name="Pitluck S."/>
            <person name="Peters L."/>
            <person name="Kyrpides N."/>
            <person name="Mavromatis K."/>
            <person name="Ivanova N."/>
            <person name="Ovchinnikova G."/>
            <person name="Pagani I."/>
            <person name="Daligault H."/>
            <person name="Detter J.C."/>
            <person name="Han C."/>
            <person name="Land M."/>
            <person name="Hauser L."/>
            <person name="Markowitz V."/>
            <person name="Cheng J.-F."/>
            <person name="Hugenholtz P."/>
            <person name="Woyke T."/>
            <person name="Wu D."/>
            <person name="Verbarg S."/>
            <person name="Frueling A."/>
            <person name="Brambilla E."/>
            <person name="Klenk H.-P."/>
            <person name="Eisen J.A."/>
        </authorList>
    </citation>
    <scope>NUCLEOTIDE SEQUENCE</scope>
    <source>
        <strain>DSM 1100</strain>
    </source>
</reference>
<name>F4KPP0_HALH1</name>
<evidence type="ECO:0000256" key="1">
    <source>
        <dbReference type="SAM" id="SignalP"/>
    </source>
</evidence>
<feature type="chain" id="PRO_5003311872" description="DUF2911 domain-containing protein" evidence="1">
    <location>
        <begin position="21"/>
        <end position="167"/>
    </location>
</feature>
<dbReference type="OrthoDB" id="195456at2"/>
<reference evidence="2 3" key="1">
    <citation type="journal article" date="2011" name="Stand. Genomic Sci.">
        <title>Complete genome sequence of Haliscomenobacter hydrossis type strain (O).</title>
        <authorList>
            <consortium name="US DOE Joint Genome Institute (JGI-PGF)"/>
            <person name="Daligault H."/>
            <person name="Lapidus A."/>
            <person name="Zeytun A."/>
            <person name="Nolan M."/>
            <person name="Lucas S."/>
            <person name="Del Rio T.G."/>
            <person name="Tice H."/>
            <person name="Cheng J.F."/>
            <person name="Tapia R."/>
            <person name="Han C."/>
            <person name="Goodwin L."/>
            <person name="Pitluck S."/>
            <person name="Liolios K."/>
            <person name="Pagani I."/>
            <person name="Ivanova N."/>
            <person name="Huntemann M."/>
            <person name="Mavromatis K."/>
            <person name="Mikhailova N."/>
            <person name="Pati A."/>
            <person name="Chen A."/>
            <person name="Palaniappan K."/>
            <person name="Land M."/>
            <person name="Hauser L."/>
            <person name="Brambilla E.M."/>
            <person name="Rohde M."/>
            <person name="Verbarg S."/>
            <person name="Goker M."/>
            <person name="Bristow J."/>
            <person name="Eisen J.A."/>
            <person name="Markowitz V."/>
            <person name="Hugenholtz P."/>
            <person name="Kyrpides N.C."/>
            <person name="Klenk H.P."/>
            <person name="Woyke T."/>
        </authorList>
    </citation>
    <scope>NUCLEOTIDE SEQUENCE [LARGE SCALE GENOMIC DNA]</scope>
    <source>
        <strain evidence="3">ATCC 27775 / DSM 1100 / LMG 10767 / O</strain>
    </source>
</reference>
<dbReference type="KEGG" id="hhy:Halhy_3116"/>
<proteinExistence type="predicted"/>
<dbReference type="eggNOG" id="COG0457">
    <property type="taxonomic scope" value="Bacteria"/>
</dbReference>
<feature type="signal peptide" evidence="1">
    <location>
        <begin position="1"/>
        <end position="20"/>
    </location>
</feature>
<protein>
    <recommendedName>
        <fullName evidence="4">DUF2911 domain-containing protein</fullName>
    </recommendedName>
</protein>
<keyword evidence="1" id="KW-0732">Signal</keyword>
<keyword evidence="3" id="KW-1185">Reference proteome</keyword>
<accession>F4KPP0</accession>
<dbReference type="InterPro" id="IPR021314">
    <property type="entry name" value="DUF2911"/>
</dbReference>
<sequence length="167" mass="18659">MKKIFLLLSLSILGFTAAQAQDKPRVSPPAEATATVKGKKITISYGQPSVKGREIWGKLVPYGQVWRTGANESTSIEFSEDVMVQGKPVPKGKYALFTIPNEKEWTIIINKSIKWGAYTYKEDEDVLRVMAPVKKAKAFTEQMAFAVSKKGVVSLMWENVQVDFKVK</sequence>
<gene>
    <name evidence="2" type="ordered locus">Halhy_3116</name>
</gene>
<dbReference type="AlphaFoldDB" id="F4KPP0"/>
<dbReference type="Pfam" id="PF11138">
    <property type="entry name" value="DUF2911"/>
    <property type="match status" value="1"/>
</dbReference>
<evidence type="ECO:0000313" key="3">
    <source>
        <dbReference type="Proteomes" id="UP000008461"/>
    </source>
</evidence>
<organism evidence="2 3">
    <name type="scientific">Haliscomenobacter hydrossis (strain ATCC 27775 / DSM 1100 / LMG 10767 / O)</name>
    <dbReference type="NCBI Taxonomy" id="760192"/>
    <lineage>
        <taxon>Bacteria</taxon>
        <taxon>Pseudomonadati</taxon>
        <taxon>Bacteroidota</taxon>
        <taxon>Saprospiria</taxon>
        <taxon>Saprospirales</taxon>
        <taxon>Haliscomenobacteraceae</taxon>
        <taxon>Haliscomenobacter</taxon>
    </lineage>
</organism>
<dbReference type="HOGENOM" id="CLU_107963_1_0_10"/>